<evidence type="ECO:0000313" key="3">
    <source>
        <dbReference type="Proteomes" id="UP000281553"/>
    </source>
</evidence>
<reference evidence="2 3" key="1">
    <citation type="submission" date="2018-11" db="EMBL/GenBank/DDBJ databases">
        <authorList>
            <consortium name="Pathogen Informatics"/>
        </authorList>
    </citation>
    <scope>NUCLEOTIDE SEQUENCE [LARGE SCALE GENOMIC DNA]</scope>
</reference>
<organism evidence="2 3">
    <name type="scientific">Dibothriocephalus latus</name>
    <name type="common">Fish tapeworm</name>
    <name type="synonym">Diphyllobothrium latum</name>
    <dbReference type="NCBI Taxonomy" id="60516"/>
    <lineage>
        <taxon>Eukaryota</taxon>
        <taxon>Metazoa</taxon>
        <taxon>Spiralia</taxon>
        <taxon>Lophotrochozoa</taxon>
        <taxon>Platyhelminthes</taxon>
        <taxon>Cestoda</taxon>
        <taxon>Eucestoda</taxon>
        <taxon>Diphyllobothriidea</taxon>
        <taxon>Diphyllobothriidae</taxon>
        <taxon>Dibothriocephalus</taxon>
    </lineage>
</organism>
<dbReference type="Proteomes" id="UP000281553">
    <property type="component" value="Unassembled WGS sequence"/>
</dbReference>
<keyword evidence="3" id="KW-1185">Reference proteome</keyword>
<proteinExistence type="predicted"/>
<accession>A0A3P7REX0</accession>
<evidence type="ECO:0000313" key="2">
    <source>
        <dbReference type="EMBL" id="VDN39269.1"/>
    </source>
</evidence>
<feature type="region of interest" description="Disordered" evidence="1">
    <location>
        <begin position="1"/>
        <end position="59"/>
    </location>
</feature>
<gene>
    <name evidence="2" type="ORF">DILT_LOCUS17815</name>
</gene>
<protein>
    <submittedName>
        <fullName evidence="2">Uncharacterized protein</fullName>
    </submittedName>
</protein>
<dbReference type="AlphaFoldDB" id="A0A3P7REX0"/>
<evidence type="ECO:0000256" key="1">
    <source>
        <dbReference type="SAM" id="MobiDB-lite"/>
    </source>
</evidence>
<feature type="compositionally biased region" description="Low complexity" evidence="1">
    <location>
        <begin position="30"/>
        <end position="56"/>
    </location>
</feature>
<dbReference type="EMBL" id="UYRU01094985">
    <property type="protein sequence ID" value="VDN39269.1"/>
    <property type="molecule type" value="Genomic_DNA"/>
</dbReference>
<name>A0A3P7REX0_DIBLA</name>
<sequence length="80" mass="8054">MPVLYLGDSRQAAPTNEPMPNPWAPSSAQTNTSGASATPTSGTTAPGRTTGGAANPFAFNPEAMSNAFQVSSCRAILSPA</sequence>